<feature type="compositionally biased region" description="Polar residues" evidence="1">
    <location>
        <begin position="145"/>
        <end position="166"/>
    </location>
</feature>
<proteinExistence type="predicted"/>
<feature type="compositionally biased region" description="Basic and acidic residues" evidence="1">
    <location>
        <begin position="181"/>
        <end position="192"/>
    </location>
</feature>
<feature type="compositionally biased region" description="Polar residues" evidence="1">
    <location>
        <begin position="84"/>
        <end position="93"/>
    </location>
</feature>
<dbReference type="EMBL" id="CAMPGE010020162">
    <property type="protein sequence ID" value="CAI2378438.1"/>
    <property type="molecule type" value="Genomic_DNA"/>
</dbReference>
<sequence>MKSRRGRKYFFDPVRKDLSAEVDISIVSLENSCLTIPSCGISEESDNESSDNSQDDREQSNSSEGEESSEYEDSESQSVHRENPGQQAANNNLEDTDDPHLQGVFEFFPNTDREMIRSIYQLNGGNANATTEFLLEQGAGEGDQVNLNDQPQAMSQPPATATQNVVPTAPPSSAPRSRAQNNREEAKQEIAPRKPKKKGGLFGCFGGGSKNTNPKQKPKPKPKQRR</sequence>
<keyword evidence="3" id="KW-1185">Reference proteome</keyword>
<dbReference type="SUPFAM" id="SSF46934">
    <property type="entry name" value="UBA-like"/>
    <property type="match status" value="1"/>
</dbReference>
<organism evidence="2 3">
    <name type="scientific">Euplotes crassus</name>
    <dbReference type="NCBI Taxonomy" id="5936"/>
    <lineage>
        <taxon>Eukaryota</taxon>
        <taxon>Sar</taxon>
        <taxon>Alveolata</taxon>
        <taxon>Ciliophora</taxon>
        <taxon>Intramacronucleata</taxon>
        <taxon>Spirotrichea</taxon>
        <taxon>Hypotrichia</taxon>
        <taxon>Euplotida</taxon>
        <taxon>Euplotidae</taxon>
        <taxon>Moneuplotes</taxon>
    </lineage>
</organism>
<evidence type="ECO:0008006" key="4">
    <source>
        <dbReference type="Google" id="ProtNLM"/>
    </source>
</evidence>
<dbReference type="AlphaFoldDB" id="A0AAD1XT60"/>
<feature type="region of interest" description="Disordered" evidence="1">
    <location>
        <begin position="37"/>
        <end position="103"/>
    </location>
</feature>
<accession>A0AAD1XT60</accession>
<feature type="compositionally biased region" description="Acidic residues" evidence="1">
    <location>
        <begin position="64"/>
        <end position="75"/>
    </location>
</feature>
<evidence type="ECO:0000313" key="2">
    <source>
        <dbReference type="EMBL" id="CAI2378438.1"/>
    </source>
</evidence>
<gene>
    <name evidence="2" type="ORF">ECRASSUSDP1_LOCUS19834</name>
</gene>
<dbReference type="InterPro" id="IPR009060">
    <property type="entry name" value="UBA-like_sf"/>
</dbReference>
<comment type="caution">
    <text evidence="2">The sequence shown here is derived from an EMBL/GenBank/DDBJ whole genome shotgun (WGS) entry which is preliminary data.</text>
</comment>
<evidence type="ECO:0000313" key="3">
    <source>
        <dbReference type="Proteomes" id="UP001295684"/>
    </source>
</evidence>
<feature type="compositionally biased region" description="Basic residues" evidence="1">
    <location>
        <begin position="216"/>
        <end position="226"/>
    </location>
</feature>
<protein>
    <recommendedName>
        <fullName evidence="4">CUE domain-containing protein</fullName>
    </recommendedName>
</protein>
<reference evidence="2" key="1">
    <citation type="submission" date="2023-07" db="EMBL/GenBank/DDBJ databases">
        <authorList>
            <consortium name="AG Swart"/>
            <person name="Singh M."/>
            <person name="Singh A."/>
            <person name="Seah K."/>
            <person name="Emmerich C."/>
        </authorList>
    </citation>
    <scope>NUCLEOTIDE SEQUENCE</scope>
    <source>
        <strain evidence="2">DP1</strain>
    </source>
</reference>
<feature type="region of interest" description="Disordered" evidence="1">
    <location>
        <begin position="142"/>
        <end position="226"/>
    </location>
</feature>
<dbReference type="Gene3D" id="1.10.8.10">
    <property type="entry name" value="DNA helicase RuvA subunit, C-terminal domain"/>
    <property type="match status" value="1"/>
</dbReference>
<dbReference type="Proteomes" id="UP001295684">
    <property type="component" value="Unassembled WGS sequence"/>
</dbReference>
<feature type="compositionally biased region" description="Gly residues" evidence="1">
    <location>
        <begin position="200"/>
        <end position="209"/>
    </location>
</feature>
<evidence type="ECO:0000256" key="1">
    <source>
        <dbReference type="SAM" id="MobiDB-lite"/>
    </source>
</evidence>
<name>A0AAD1XT60_EUPCR</name>